<dbReference type="VEuPathDB" id="VectorBase:GPAI022408"/>
<reference evidence="3" key="1">
    <citation type="submission" date="2014-03" db="EMBL/GenBank/DDBJ databases">
        <authorList>
            <person name="Aksoy S."/>
            <person name="Warren W."/>
            <person name="Wilson R.K."/>
        </authorList>
    </citation>
    <scope>NUCLEOTIDE SEQUENCE [LARGE SCALE GENOMIC DNA]</scope>
    <source>
        <strain evidence="3">IAEA</strain>
    </source>
</reference>
<dbReference type="Proteomes" id="UP000092445">
    <property type="component" value="Unassembled WGS sequence"/>
</dbReference>
<dbReference type="AlphaFoldDB" id="A0A1A9ZR42"/>
<keyword evidence="1" id="KW-0812">Transmembrane</keyword>
<dbReference type="EnsemblMetazoa" id="GPAI022408-RA">
    <property type="protein sequence ID" value="GPAI022408-PA"/>
    <property type="gene ID" value="GPAI022408"/>
</dbReference>
<accession>A0A1A9ZR42</accession>
<evidence type="ECO:0000256" key="1">
    <source>
        <dbReference type="SAM" id="Phobius"/>
    </source>
</evidence>
<keyword evidence="3" id="KW-1185">Reference proteome</keyword>
<name>A0A1A9ZR42_GLOPL</name>
<sequence length="146" mass="17129">MSAFICHVWYLDVVSLELKRKDEKTQSKRTVTSLIDPDQVLIVWLFLTWFHFNAYVHTIRKKKENLHKNVFSISKKKFQAFYQSSSEHAIGGMINAINNLTEEKQTVNKKSPMQVKIIKNCKNQSQRESGPRRQIKAFNSLREIMA</sequence>
<feature type="transmembrane region" description="Helical" evidence="1">
    <location>
        <begin position="41"/>
        <end position="59"/>
    </location>
</feature>
<organism evidence="2 3">
    <name type="scientific">Glossina pallidipes</name>
    <name type="common">Tsetse fly</name>
    <dbReference type="NCBI Taxonomy" id="7398"/>
    <lineage>
        <taxon>Eukaryota</taxon>
        <taxon>Metazoa</taxon>
        <taxon>Ecdysozoa</taxon>
        <taxon>Arthropoda</taxon>
        <taxon>Hexapoda</taxon>
        <taxon>Insecta</taxon>
        <taxon>Pterygota</taxon>
        <taxon>Neoptera</taxon>
        <taxon>Endopterygota</taxon>
        <taxon>Diptera</taxon>
        <taxon>Brachycera</taxon>
        <taxon>Muscomorpha</taxon>
        <taxon>Hippoboscoidea</taxon>
        <taxon>Glossinidae</taxon>
        <taxon>Glossina</taxon>
    </lineage>
</organism>
<proteinExistence type="predicted"/>
<evidence type="ECO:0000313" key="2">
    <source>
        <dbReference type="EnsemblMetazoa" id="GPAI022408-PA"/>
    </source>
</evidence>
<keyword evidence="1" id="KW-1133">Transmembrane helix</keyword>
<evidence type="ECO:0000313" key="3">
    <source>
        <dbReference type="Proteomes" id="UP000092445"/>
    </source>
</evidence>
<keyword evidence="1" id="KW-0472">Membrane</keyword>
<protein>
    <submittedName>
        <fullName evidence="2">Uncharacterized protein</fullName>
    </submittedName>
</protein>
<reference evidence="2" key="2">
    <citation type="submission" date="2020-05" db="UniProtKB">
        <authorList>
            <consortium name="EnsemblMetazoa"/>
        </authorList>
    </citation>
    <scope>IDENTIFICATION</scope>
    <source>
        <strain evidence="2">IAEA</strain>
    </source>
</reference>